<feature type="compositionally biased region" description="Basic residues" evidence="1">
    <location>
        <begin position="1"/>
        <end position="11"/>
    </location>
</feature>
<dbReference type="AlphaFoldDB" id="A0A8H7E1W3"/>
<sequence>MTLRRSQRRPKPVTIWEEKGAPSAASDPKITKKTARTAKKTALKPIAVGPLPEAVELDEKQLPELSTYTPPLELRFEPSESLATGLSELDTFQRLLTPAVIEDIVKATNSYAENARKTEEESDLHTRLWKQVNTTDIWQYIGCLLYMGYYKKGRHEEH</sequence>
<dbReference type="Proteomes" id="UP000606974">
    <property type="component" value="Unassembled WGS sequence"/>
</dbReference>
<keyword evidence="4" id="KW-1185">Reference proteome</keyword>
<feature type="domain" description="PiggyBac transposable element-derived protein" evidence="2">
    <location>
        <begin position="89"/>
        <end position="154"/>
    </location>
</feature>
<name>A0A8H7E1W3_9EURO</name>
<dbReference type="PANTHER" id="PTHR46599:SF3">
    <property type="entry name" value="PIGGYBAC TRANSPOSABLE ELEMENT-DERIVED PROTEIN 4"/>
    <property type="match status" value="1"/>
</dbReference>
<protein>
    <recommendedName>
        <fullName evidence="2">PiggyBac transposable element-derived protein domain-containing protein</fullName>
    </recommendedName>
</protein>
<proteinExistence type="predicted"/>
<evidence type="ECO:0000313" key="3">
    <source>
        <dbReference type="EMBL" id="KAF7505048.1"/>
    </source>
</evidence>
<gene>
    <name evidence="3" type="ORF">GJ744_001502</name>
</gene>
<accession>A0A8H7E1W3</accession>
<dbReference type="Pfam" id="PF13843">
    <property type="entry name" value="DDE_Tnp_1_7"/>
    <property type="match status" value="1"/>
</dbReference>
<feature type="region of interest" description="Disordered" evidence="1">
    <location>
        <begin position="1"/>
        <end position="37"/>
    </location>
</feature>
<evidence type="ECO:0000256" key="1">
    <source>
        <dbReference type="SAM" id="MobiDB-lite"/>
    </source>
</evidence>
<dbReference type="InterPro" id="IPR029526">
    <property type="entry name" value="PGBD"/>
</dbReference>
<evidence type="ECO:0000313" key="4">
    <source>
        <dbReference type="Proteomes" id="UP000606974"/>
    </source>
</evidence>
<dbReference type="PANTHER" id="PTHR46599">
    <property type="entry name" value="PIGGYBAC TRANSPOSABLE ELEMENT-DERIVED PROTEIN 4"/>
    <property type="match status" value="1"/>
</dbReference>
<reference evidence="3" key="1">
    <citation type="submission" date="2020-02" db="EMBL/GenBank/DDBJ databases">
        <authorList>
            <person name="Palmer J.M."/>
        </authorList>
    </citation>
    <scope>NUCLEOTIDE SEQUENCE</scope>
    <source>
        <strain evidence="3">EPUS1.4</strain>
        <tissue evidence="3">Thallus</tissue>
    </source>
</reference>
<comment type="caution">
    <text evidence="3">The sequence shown here is derived from an EMBL/GenBank/DDBJ whole genome shotgun (WGS) entry which is preliminary data.</text>
</comment>
<dbReference type="OrthoDB" id="4548547at2759"/>
<evidence type="ECO:0000259" key="2">
    <source>
        <dbReference type="Pfam" id="PF13843"/>
    </source>
</evidence>
<organism evidence="3 4">
    <name type="scientific">Endocarpon pusillum</name>
    <dbReference type="NCBI Taxonomy" id="364733"/>
    <lineage>
        <taxon>Eukaryota</taxon>
        <taxon>Fungi</taxon>
        <taxon>Dikarya</taxon>
        <taxon>Ascomycota</taxon>
        <taxon>Pezizomycotina</taxon>
        <taxon>Eurotiomycetes</taxon>
        <taxon>Chaetothyriomycetidae</taxon>
        <taxon>Verrucariales</taxon>
        <taxon>Verrucariaceae</taxon>
        <taxon>Endocarpon</taxon>
    </lineage>
</organism>
<dbReference type="EMBL" id="JAACFV010000120">
    <property type="protein sequence ID" value="KAF7505048.1"/>
    <property type="molecule type" value="Genomic_DNA"/>
</dbReference>